<comment type="caution">
    <text evidence="6">The sequence shown here is derived from an EMBL/GenBank/DDBJ whole genome shotgun (WGS) entry which is preliminary data.</text>
</comment>
<evidence type="ECO:0000259" key="5">
    <source>
        <dbReference type="Pfam" id="PF02737"/>
    </source>
</evidence>
<sequence length="287" mass="31082">MNGDGAMKSIAIVGAGIMGNGIAQVAAEGDYEVFLYDINAEGLARGVSRIEKTLARNVEKKKIDQSQSDDIRGRITPTGNISDLKDVDLVIEAIIEQIEPKKSLLVELDAICKPSTIFASNTSGLSITEMASAVKRSDKVIGMHFFNPVPVMQLVEIIRGEQTSDETFEAAHQVAGRFNKTAISVKEAPLFAVNRILTPMINEAIFVLSEGIASAEDIDKGMMLGASHPIGPLALTDLIGLDTMLFVAETLYNETNDSKYRPAPLLKKYVRAGRLGRKSGQGFFTYD</sequence>
<evidence type="ECO:0000256" key="3">
    <source>
        <dbReference type="ARBA" id="ARBA00023002"/>
    </source>
</evidence>
<evidence type="ECO:0000259" key="4">
    <source>
        <dbReference type="Pfam" id="PF00725"/>
    </source>
</evidence>
<evidence type="ECO:0000313" key="6">
    <source>
        <dbReference type="EMBL" id="MDQ0428108.1"/>
    </source>
</evidence>
<dbReference type="Gene3D" id="1.10.1040.10">
    <property type="entry name" value="N-(1-d-carboxylethyl)-l-norvaline Dehydrogenase, domain 2"/>
    <property type="match status" value="1"/>
</dbReference>
<dbReference type="Gene3D" id="3.40.50.720">
    <property type="entry name" value="NAD(P)-binding Rossmann-like Domain"/>
    <property type="match status" value="1"/>
</dbReference>
<dbReference type="InterPro" id="IPR006108">
    <property type="entry name" value="3HC_DH_C"/>
</dbReference>
<dbReference type="InterPro" id="IPR013328">
    <property type="entry name" value="6PGD_dom2"/>
</dbReference>
<gene>
    <name evidence="6" type="ORF">QOZ98_000934</name>
</gene>
<dbReference type="PIRSF" id="PIRSF000105">
    <property type="entry name" value="HCDH"/>
    <property type="match status" value="1"/>
</dbReference>
<dbReference type="Pfam" id="PF02737">
    <property type="entry name" value="3HCDH_N"/>
    <property type="match status" value="1"/>
</dbReference>
<feature type="domain" description="3-hydroxyacyl-CoA dehydrogenase NAD binding" evidence="5">
    <location>
        <begin position="10"/>
        <end position="187"/>
    </location>
</feature>
<dbReference type="InterPro" id="IPR036291">
    <property type="entry name" value="NAD(P)-bd_dom_sf"/>
</dbReference>
<dbReference type="InterPro" id="IPR008927">
    <property type="entry name" value="6-PGluconate_DH-like_C_sf"/>
</dbReference>
<feature type="domain" description="3-hydroxyacyl-CoA dehydrogenase C-terminal" evidence="4">
    <location>
        <begin position="191"/>
        <end position="286"/>
    </location>
</feature>
<name>A0ABU0GSR5_9BACL</name>
<accession>A0ABU0GSR5</accession>
<protein>
    <submittedName>
        <fullName evidence="6">3-hydroxybutyryl-CoA dehydrogenase</fullName>
        <ecNumber evidence="6">1.1.1.157</ecNumber>
    </submittedName>
</protein>
<keyword evidence="7" id="KW-1185">Reference proteome</keyword>
<dbReference type="EC" id="1.1.1.157" evidence="6"/>
<dbReference type="SUPFAM" id="SSF48179">
    <property type="entry name" value="6-phosphogluconate dehydrogenase C-terminal domain-like"/>
    <property type="match status" value="1"/>
</dbReference>
<comment type="pathway">
    <text evidence="1">Lipid metabolism; butanoate metabolism.</text>
</comment>
<organism evidence="6 7">
    <name type="scientific">Planomicrobium stackebrandtii</name>
    <dbReference type="NCBI Taxonomy" id="253160"/>
    <lineage>
        <taxon>Bacteria</taxon>
        <taxon>Bacillati</taxon>
        <taxon>Bacillota</taxon>
        <taxon>Bacilli</taxon>
        <taxon>Bacillales</taxon>
        <taxon>Caryophanaceae</taxon>
        <taxon>Planomicrobium</taxon>
    </lineage>
</organism>
<dbReference type="NCBIfam" id="NF004474">
    <property type="entry name" value="PRK05808.1"/>
    <property type="match status" value="1"/>
</dbReference>
<dbReference type="GO" id="GO:0008691">
    <property type="term" value="F:3-hydroxybutyryl-CoA dehydrogenase activity"/>
    <property type="evidence" value="ECO:0007669"/>
    <property type="project" value="UniProtKB-EC"/>
</dbReference>
<evidence type="ECO:0000256" key="1">
    <source>
        <dbReference type="ARBA" id="ARBA00005086"/>
    </source>
</evidence>
<dbReference type="PANTHER" id="PTHR48075:SF5">
    <property type="entry name" value="3-HYDROXYBUTYRYL-COA DEHYDROGENASE"/>
    <property type="match status" value="1"/>
</dbReference>
<dbReference type="PANTHER" id="PTHR48075">
    <property type="entry name" value="3-HYDROXYACYL-COA DEHYDROGENASE FAMILY PROTEIN"/>
    <property type="match status" value="1"/>
</dbReference>
<proteinExistence type="inferred from homology"/>
<dbReference type="Pfam" id="PF00725">
    <property type="entry name" value="3HCDH"/>
    <property type="match status" value="1"/>
</dbReference>
<dbReference type="Proteomes" id="UP001241988">
    <property type="component" value="Unassembled WGS sequence"/>
</dbReference>
<dbReference type="InterPro" id="IPR022694">
    <property type="entry name" value="3-OHacyl-CoA_DH"/>
</dbReference>
<evidence type="ECO:0000313" key="7">
    <source>
        <dbReference type="Proteomes" id="UP001241988"/>
    </source>
</evidence>
<dbReference type="InterPro" id="IPR006176">
    <property type="entry name" value="3-OHacyl-CoA_DH_NAD-bd"/>
</dbReference>
<evidence type="ECO:0000256" key="2">
    <source>
        <dbReference type="ARBA" id="ARBA00009463"/>
    </source>
</evidence>
<keyword evidence="3 6" id="KW-0560">Oxidoreductase</keyword>
<comment type="similarity">
    <text evidence="2">Belongs to the 3-hydroxyacyl-CoA dehydrogenase family.</text>
</comment>
<dbReference type="SUPFAM" id="SSF51735">
    <property type="entry name" value="NAD(P)-binding Rossmann-fold domains"/>
    <property type="match status" value="1"/>
</dbReference>
<dbReference type="EMBL" id="JAUSWB010000002">
    <property type="protein sequence ID" value="MDQ0428108.1"/>
    <property type="molecule type" value="Genomic_DNA"/>
</dbReference>
<reference evidence="6 7" key="1">
    <citation type="submission" date="2023-07" db="EMBL/GenBank/DDBJ databases">
        <title>Genomic Encyclopedia of Type Strains, Phase IV (KMG-IV): sequencing the most valuable type-strain genomes for metagenomic binning, comparative biology and taxonomic classification.</title>
        <authorList>
            <person name="Goeker M."/>
        </authorList>
    </citation>
    <scope>NUCLEOTIDE SEQUENCE [LARGE SCALE GENOMIC DNA]</scope>
    <source>
        <strain evidence="6 7">DSM 16419</strain>
    </source>
</reference>